<proteinExistence type="predicted"/>
<name>A0A9P4HDI8_9PLEO</name>
<keyword evidence="3" id="KW-1185">Reference proteome</keyword>
<dbReference type="OrthoDB" id="1577640at2759"/>
<feature type="compositionally biased region" description="Basic and acidic residues" evidence="1">
    <location>
        <begin position="28"/>
        <end position="37"/>
    </location>
</feature>
<dbReference type="AlphaFoldDB" id="A0A9P4HDI8"/>
<accession>A0A9P4HDI8</accession>
<feature type="compositionally biased region" description="Basic and acidic residues" evidence="1">
    <location>
        <begin position="1"/>
        <end position="10"/>
    </location>
</feature>
<feature type="region of interest" description="Disordered" evidence="1">
    <location>
        <begin position="707"/>
        <end position="774"/>
    </location>
</feature>
<sequence>MGRRYEKSQNKPDAAAYLGSGFDASSHLSHDDSDHWLRPPVHKVGQDSELPPNWPLTNPSREPPQLLSWMSVASAGDTGDNEADVKAQQPGSDIDLHINLALAFAAQLAEDVGTRGVIILRVPSVRAFVHGYLQEFVGQLHEESSNAFQRDVSILLFREMEWLTLELGHRTLRSDEEIPRTKRKIKSTVLRHLRWWPEMLEGSWHMAQASTVATYMQQTWPITGCHIQSLLSVVLQSPTGQECSYTVPGSSRARLTACIKFDDSFSVTAKGGVYFISEVAEQIAWLAALMRVWPREFTEGIVAVSIPTIDNDSMTSSPSPQGAGENTFYWHAIYSQRADERISYLDSRVDLVRKDSGRLFLLHELANACHIIGWCSQATDFCGHPLSEYDIATSSILRTPLSIYIDRLYVEAGFYAIGSMTMRVNQKEQPARLGRDSDYPSLLAWVAAQSVPFYDLADERGCLIDGASALLHLVRISLQQDETNQESTYAWLFDRTQLTDTWPGKTGRLSSTATLKYWDNLTLPVYVKSQSILGGNVVREVATVGDRVNKILHALEILIDHQIHLTPQDGIHTSQTTNRWKGLVGYDILDVVSPLGSIGFGELIRPDDPAATCENWRSIPTGQEYLTTSLSTLKLLYEMRLARQTPGMNKGSTISDNDHHDPVQFPVSDSALRNRRLKDSKPVDLATINDHGAVVFANLTLTGQKAPAKRAKDGSQNAGNTYLSPSNSGGGSVAVSGSSPSASSATQSATSTNITQTSTSSAGSAGQTGLNQYQSRIKRWKEKLGFLTKR</sequence>
<feature type="compositionally biased region" description="Low complexity" evidence="1">
    <location>
        <begin position="733"/>
        <end position="769"/>
    </location>
</feature>
<evidence type="ECO:0000313" key="3">
    <source>
        <dbReference type="Proteomes" id="UP000799777"/>
    </source>
</evidence>
<feature type="region of interest" description="Disordered" evidence="1">
    <location>
        <begin position="647"/>
        <end position="674"/>
    </location>
</feature>
<feature type="region of interest" description="Disordered" evidence="1">
    <location>
        <begin position="1"/>
        <end position="61"/>
    </location>
</feature>
<evidence type="ECO:0000313" key="2">
    <source>
        <dbReference type="EMBL" id="KAF2033086.1"/>
    </source>
</evidence>
<protein>
    <submittedName>
        <fullName evidence="2">Uncharacterized protein</fullName>
    </submittedName>
</protein>
<gene>
    <name evidence="2" type="ORF">EK21DRAFT_86524</name>
</gene>
<dbReference type="EMBL" id="ML978168">
    <property type="protein sequence ID" value="KAF2033086.1"/>
    <property type="molecule type" value="Genomic_DNA"/>
</dbReference>
<feature type="compositionally biased region" description="Polar residues" evidence="1">
    <location>
        <begin position="714"/>
        <end position="723"/>
    </location>
</feature>
<reference evidence="2" key="1">
    <citation type="journal article" date="2020" name="Stud. Mycol.">
        <title>101 Dothideomycetes genomes: a test case for predicting lifestyles and emergence of pathogens.</title>
        <authorList>
            <person name="Haridas S."/>
            <person name="Albert R."/>
            <person name="Binder M."/>
            <person name="Bloem J."/>
            <person name="Labutti K."/>
            <person name="Salamov A."/>
            <person name="Andreopoulos B."/>
            <person name="Baker S."/>
            <person name="Barry K."/>
            <person name="Bills G."/>
            <person name="Bluhm B."/>
            <person name="Cannon C."/>
            <person name="Castanera R."/>
            <person name="Culley D."/>
            <person name="Daum C."/>
            <person name="Ezra D."/>
            <person name="Gonzalez J."/>
            <person name="Henrissat B."/>
            <person name="Kuo A."/>
            <person name="Liang C."/>
            <person name="Lipzen A."/>
            <person name="Lutzoni F."/>
            <person name="Magnuson J."/>
            <person name="Mondo S."/>
            <person name="Nolan M."/>
            <person name="Ohm R."/>
            <person name="Pangilinan J."/>
            <person name="Park H.-J."/>
            <person name="Ramirez L."/>
            <person name="Alfaro M."/>
            <person name="Sun H."/>
            <person name="Tritt A."/>
            <person name="Yoshinaga Y."/>
            <person name="Zwiers L.-H."/>
            <person name="Turgeon B."/>
            <person name="Goodwin S."/>
            <person name="Spatafora J."/>
            <person name="Crous P."/>
            <person name="Grigoriev I."/>
        </authorList>
    </citation>
    <scope>NUCLEOTIDE SEQUENCE</scope>
    <source>
        <strain evidence="2">CBS 110217</strain>
    </source>
</reference>
<dbReference type="Proteomes" id="UP000799777">
    <property type="component" value="Unassembled WGS sequence"/>
</dbReference>
<evidence type="ECO:0000256" key="1">
    <source>
        <dbReference type="SAM" id="MobiDB-lite"/>
    </source>
</evidence>
<organism evidence="2 3">
    <name type="scientific">Setomelanomma holmii</name>
    <dbReference type="NCBI Taxonomy" id="210430"/>
    <lineage>
        <taxon>Eukaryota</taxon>
        <taxon>Fungi</taxon>
        <taxon>Dikarya</taxon>
        <taxon>Ascomycota</taxon>
        <taxon>Pezizomycotina</taxon>
        <taxon>Dothideomycetes</taxon>
        <taxon>Pleosporomycetidae</taxon>
        <taxon>Pleosporales</taxon>
        <taxon>Pleosporineae</taxon>
        <taxon>Phaeosphaeriaceae</taxon>
        <taxon>Setomelanomma</taxon>
    </lineage>
</organism>
<comment type="caution">
    <text evidence="2">The sequence shown here is derived from an EMBL/GenBank/DDBJ whole genome shotgun (WGS) entry which is preliminary data.</text>
</comment>